<comment type="caution">
    <text evidence="2">The sequence shown here is derived from an EMBL/GenBank/DDBJ whole genome shotgun (WGS) entry which is preliminary data.</text>
</comment>
<dbReference type="EMBL" id="BAABME010022441">
    <property type="protein sequence ID" value="GAA0165810.1"/>
    <property type="molecule type" value="Genomic_DNA"/>
</dbReference>
<keyword evidence="3" id="KW-1185">Reference proteome</keyword>
<feature type="domain" description="Helitron helicase-like" evidence="1">
    <location>
        <begin position="1"/>
        <end position="53"/>
    </location>
</feature>
<evidence type="ECO:0000259" key="1">
    <source>
        <dbReference type="Pfam" id="PF14214"/>
    </source>
</evidence>
<name>A0AAV3QQI7_LITER</name>
<sequence length="122" mass="14302">MTCNLNWPEIKELLRRGEESHNRPDLVARVFKAKLSILNDRIMKGDIFGEPQFKYMTPDTYDRIVSSELPDKKEDPYLYSLVVKHMMRGSCGEMNSENVCMIVGRCKNYYPKDYAEYTSYGK</sequence>
<evidence type="ECO:0000313" key="2">
    <source>
        <dbReference type="EMBL" id="GAA0165810.1"/>
    </source>
</evidence>
<reference evidence="2 3" key="1">
    <citation type="submission" date="2024-01" db="EMBL/GenBank/DDBJ databases">
        <title>The complete chloroplast genome sequence of Lithospermum erythrorhizon: insights into the phylogenetic relationship among Boraginaceae species and the maternal lineages of purple gromwells.</title>
        <authorList>
            <person name="Okada T."/>
            <person name="Watanabe K."/>
        </authorList>
    </citation>
    <scope>NUCLEOTIDE SEQUENCE [LARGE SCALE GENOMIC DNA]</scope>
</reference>
<gene>
    <name evidence="2" type="ORF">LIER_40061</name>
</gene>
<organism evidence="2 3">
    <name type="scientific">Lithospermum erythrorhizon</name>
    <name type="common">Purple gromwell</name>
    <name type="synonym">Lithospermum officinale var. erythrorhizon</name>
    <dbReference type="NCBI Taxonomy" id="34254"/>
    <lineage>
        <taxon>Eukaryota</taxon>
        <taxon>Viridiplantae</taxon>
        <taxon>Streptophyta</taxon>
        <taxon>Embryophyta</taxon>
        <taxon>Tracheophyta</taxon>
        <taxon>Spermatophyta</taxon>
        <taxon>Magnoliopsida</taxon>
        <taxon>eudicotyledons</taxon>
        <taxon>Gunneridae</taxon>
        <taxon>Pentapetalae</taxon>
        <taxon>asterids</taxon>
        <taxon>lamiids</taxon>
        <taxon>Boraginales</taxon>
        <taxon>Boraginaceae</taxon>
        <taxon>Boraginoideae</taxon>
        <taxon>Lithospermeae</taxon>
        <taxon>Lithospermum</taxon>
    </lineage>
</organism>
<dbReference type="AlphaFoldDB" id="A0AAV3QQI7"/>
<evidence type="ECO:0000313" key="3">
    <source>
        <dbReference type="Proteomes" id="UP001454036"/>
    </source>
</evidence>
<accession>A0AAV3QQI7</accession>
<protein>
    <recommendedName>
        <fullName evidence="1">Helitron helicase-like domain-containing protein</fullName>
    </recommendedName>
</protein>
<dbReference type="Proteomes" id="UP001454036">
    <property type="component" value="Unassembled WGS sequence"/>
</dbReference>
<dbReference type="Pfam" id="PF14214">
    <property type="entry name" value="Helitron_like_N"/>
    <property type="match status" value="1"/>
</dbReference>
<proteinExistence type="predicted"/>
<dbReference type="InterPro" id="IPR025476">
    <property type="entry name" value="Helitron_helicase-like"/>
</dbReference>